<dbReference type="OrthoDB" id="1923904at2759"/>
<dbReference type="AlphaFoldDB" id="A0A8T1QSJ3"/>
<reference evidence="2" key="2">
    <citation type="submission" date="2021-01" db="EMBL/GenBank/DDBJ databases">
        <authorList>
            <person name="Lovell J.T."/>
            <person name="Bentley N."/>
            <person name="Bhattarai G."/>
            <person name="Jenkins J.W."/>
            <person name="Sreedasyam A."/>
            <person name="Alarcon Y."/>
            <person name="Bock C."/>
            <person name="Boston L."/>
            <person name="Carlson J."/>
            <person name="Cervantes K."/>
            <person name="Clermont K."/>
            <person name="Krom N."/>
            <person name="Kubenka K."/>
            <person name="Mamidi S."/>
            <person name="Mattison C."/>
            <person name="Monteros M."/>
            <person name="Pisani C."/>
            <person name="Plott C."/>
            <person name="Rajasekar S."/>
            <person name="Rhein H.S."/>
            <person name="Rohla C."/>
            <person name="Song M."/>
            <person name="Hilaire R.S."/>
            <person name="Shu S."/>
            <person name="Wells L."/>
            <person name="Wang X."/>
            <person name="Webber J."/>
            <person name="Heerema R.J."/>
            <person name="Klein P."/>
            <person name="Conner P."/>
            <person name="Grauke L."/>
            <person name="Grimwood J."/>
            <person name="Schmutz J."/>
            <person name="Randall J.J."/>
        </authorList>
    </citation>
    <scope>NUCLEOTIDE SEQUENCE</scope>
    <source>
        <tissue evidence="2">Leaf</tissue>
    </source>
</reference>
<organism evidence="1 3">
    <name type="scientific">Carya illinoinensis</name>
    <name type="common">Pecan</name>
    <dbReference type="NCBI Taxonomy" id="32201"/>
    <lineage>
        <taxon>Eukaryota</taxon>
        <taxon>Viridiplantae</taxon>
        <taxon>Streptophyta</taxon>
        <taxon>Embryophyta</taxon>
        <taxon>Tracheophyta</taxon>
        <taxon>Spermatophyta</taxon>
        <taxon>Magnoliopsida</taxon>
        <taxon>eudicotyledons</taxon>
        <taxon>Gunneridae</taxon>
        <taxon>Pentapetalae</taxon>
        <taxon>rosids</taxon>
        <taxon>fabids</taxon>
        <taxon>Fagales</taxon>
        <taxon>Juglandaceae</taxon>
        <taxon>Carya</taxon>
    </lineage>
</organism>
<dbReference type="Pfam" id="PF12609">
    <property type="entry name" value="DUF3774"/>
    <property type="match status" value="1"/>
</dbReference>
<sequence>MNYLNRVWMAASVAVVQGHADQGHKLKSGANSLQLGRRKFFSGNNDSSDLRPLSGMVGSDLDGFLGSSDIEDRKRQAEESLRRVMYFNCWGLG</sequence>
<proteinExistence type="predicted"/>
<dbReference type="Proteomes" id="UP000811609">
    <property type="component" value="Chromosome 4"/>
</dbReference>
<evidence type="ECO:0000313" key="1">
    <source>
        <dbReference type="EMBL" id="KAG6657908.1"/>
    </source>
</evidence>
<gene>
    <name evidence="1" type="ORF">CIPAW_04G122600</name>
    <name evidence="2" type="ORF">I3842_04G120200</name>
</gene>
<evidence type="ECO:0000313" key="2">
    <source>
        <dbReference type="EMBL" id="KAG6717843.1"/>
    </source>
</evidence>
<reference evidence="1" key="1">
    <citation type="submission" date="2020-12" db="EMBL/GenBank/DDBJ databases">
        <title>WGS assembly of Carya illinoinensis cv. Pawnee.</title>
        <authorList>
            <person name="Platts A."/>
            <person name="Shu S."/>
            <person name="Wright S."/>
            <person name="Barry K."/>
            <person name="Edger P."/>
            <person name="Pires J.C."/>
            <person name="Schmutz J."/>
        </authorList>
    </citation>
    <scope>NUCLEOTIDE SEQUENCE</scope>
    <source>
        <tissue evidence="1">Leaf</tissue>
    </source>
</reference>
<dbReference type="EMBL" id="CM031828">
    <property type="protein sequence ID" value="KAG6717843.1"/>
    <property type="molecule type" value="Genomic_DNA"/>
</dbReference>
<dbReference type="PANTHER" id="PTHR33090">
    <property type="entry name" value="DUF3774 DOMAIN PROTEIN-RELATED"/>
    <property type="match status" value="1"/>
</dbReference>
<protein>
    <submittedName>
        <fullName evidence="1">Uncharacterized protein</fullName>
    </submittedName>
</protein>
<accession>A0A8T1QSJ3</accession>
<comment type="caution">
    <text evidence="1">The sequence shown here is derived from an EMBL/GenBank/DDBJ whole genome shotgun (WGS) entry which is preliminary data.</text>
</comment>
<dbReference type="Proteomes" id="UP000811246">
    <property type="component" value="Chromosome 4"/>
</dbReference>
<dbReference type="InterPro" id="IPR022251">
    <property type="entry name" value="DUF3774_wound-induced"/>
</dbReference>
<name>A0A8T1QSJ3_CARIL</name>
<dbReference type="EMBL" id="CM031812">
    <property type="protein sequence ID" value="KAG6657908.1"/>
    <property type="molecule type" value="Genomic_DNA"/>
</dbReference>
<keyword evidence="3" id="KW-1185">Reference proteome</keyword>
<evidence type="ECO:0000313" key="3">
    <source>
        <dbReference type="Proteomes" id="UP000811609"/>
    </source>
</evidence>